<dbReference type="PANTHER" id="PTHR30213">
    <property type="entry name" value="INNER MEMBRANE PROTEIN YHJD"/>
    <property type="match status" value="1"/>
</dbReference>
<evidence type="ECO:0000256" key="6">
    <source>
        <dbReference type="SAM" id="Phobius"/>
    </source>
</evidence>
<evidence type="ECO:0000256" key="1">
    <source>
        <dbReference type="ARBA" id="ARBA00004651"/>
    </source>
</evidence>
<keyword evidence="3 6" id="KW-0812">Transmembrane</keyword>
<evidence type="ECO:0000313" key="8">
    <source>
        <dbReference type="Proteomes" id="UP000809273"/>
    </source>
</evidence>
<evidence type="ECO:0000313" key="7">
    <source>
        <dbReference type="EMBL" id="MBN1573693.1"/>
    </source>
</evidence>
<dbReference type="PANTHER" id="PTHR30213:SF0">
    <property type="entry name" value="UPF0761 MEMBRANE PROTEIN YIHY"/>
    <property type="match status" value="1"/>
</dbReference>
<evidence type="ECO:0000256" key="5">
    <source>
        <dbReference type="ARBA" id="ARBA00023136"/>
    </source>
</evidence>
<dbReference type="InterPro" id="IPR036390">
    <property type="entry name" value="WH_DNA-bd_sf"/>
</dbReference>
<reference evidence="7" key="1">
    <citation type="journal article" date="2021" name="Environ. Microbiol.">
        <title>Genomic characterization of three novel Desulfobacterota classes expand the metabolic and phylogenetic diversity of the phylum.</title>
        <authorList>
            <person name="Murphy C.L."/>
            <person name="Biggerstaff J."/>
            <person name="Eichhorn A."/>
            <person name="Ewing E."/>
            <person name="Shahan R."/>
            <person name="Soriano D."/>
            <person name="Stewart S."/>
            <person name="VanMol K."/>
            <person name="Walker R."/>
            <person name="Walters P."/>
            <person name="Elshahed M.S."/>
            <person name="Youssef N.H."/>
        </authorList>
    </citation>
    <scope>NUCLEOTIDE SEQUENCE</scope>
    <source>
        <strain evidence="7">Zod_Metabat.24</strain>
    </source>
</reference>
<evidence type="ECO:0000256" key="3">
    <source>
        <dbReference type="ARBA" id="ARBA00022692"/>
    </source>
</evidence>
<comment type="subcellular location">
    <subcellularLocation>
        <location evidence="1">Cell membrane</location>
        <topology evidence="1">Multi-pass membrane protein</topology>
    </subcellularLocation>
</comment>
<reference evidence="7" key="2">
    <citation type="submission" date="2021-01" db="EMBL/GenBank/DDBJ databases">
        <authorList>
            <person name="Hahn C.R."/>
            <person name="Youssef N.H."/>
            <person name="Elshahed M."/>
        </authorList>
    </citation>
    <scope>NUCLEOTIDE SEQUENCE</scope>
    <source>
        <strain evidence="7">Zod_Metabat.24</strain>
    </source>
</reference>
<dbReference type="GO" id="GO:0005886">
    <property type="term" value="C:plasma membrane"/>
    <property type="evidence" value="ECO:0007669"/>
    <property type="project" value="UniProtKB-SubCell"/>
</dbReference>
<feature type="transmembrane region" description="Helical" evidence="6">
    <location>
        <begin position="233"/>
        <end position="252"/>
    </location>
</feature>
<feature type="transmembrane region" description="Helical" evidence="6">
    <location>
        <begin position="58"/>
        <end position="80"/>
    </location>
</feature>
<keyword evidence="2" id="KW-1003">Cell membrane</keyword>
<dbReference type="Pfam" id="PF03631">
    <property type="entry name" value="Virul_fac_BrkB"/>
    <property type="match status" value="1"/>
</dbReference>
<dbReference type="EMBL" id="JAFGIX010000054">
    <property type="protein sequence ID" value="MBN1573693.1"/>
    <property type="molecule type" value="Genomic_DNA"/>
</dbReference>
<feature type="transmembrane region" description="Helical" evidence="6">
    <location>
        <begin position="159"/>
        <end position="182"/>
    </location>
</feature>
<dbReference type="AlphaFoldDB" id="A0A9D8PPT5"/>
<evidence type="ECO:0000256" key="4">
    <source>
        <dbReference type="ARBA" id="ARBA00022989"/>
    </source>
</evidence>
<dbReference type="Gene3D" id="1.10.10.10">
    <property type="entry name" value="Winged helix-like DNA-binding domain superfamily/Winged helix DNA-binding domain"/>
    <property type="match status" value="1"/>
</dbReference>
<feature type="transmembrane region" description="Helical" evidence="6">
    <location>
        <begin position="264"/>
        <end position="295"/>
    </location>
</feature>
<organism evidence="7 8">
    <name type="scientific">Candidatus Zymogenus saltonus</name>
    <dbReference type="NCBI Taxonomy" id="2844893"/>
    <lineage>
        <taxon>Bacteria</taxon>
        <taxon>Deltaproteobacteria</taxon>
        <taxon>Candidatus Zymogenia</taxon>
        <taxon>Candidatus Zymogeniales</taxon>
        <taxon>Candidatus Zymogenaceae</taxon>
        <taxon>Candidatus Zymogenus</taxon>
    </lineage>
</organism>
<sequence>MFKGTLLKIQKRITNILTMKITSSHEGEITVESFIKREWNTIKLIYQTLVGRNVSIRAAALTFTTLISLIPMLAFAFSILNALKVNYKAKEYIIERIPGLSDVASTVINYIDNTNFATLGSIGLVVTFTAVYFALGSFEQTINNIWGIRQKRPLLARTSYYTSIVVLSPIIIFFSIGLNTMMESNTIVEKLSEIFIFSTLLKIFFRLLPYFVIWLLFTFIYKVIPNTRVKLTSALFGSVVGGTLWQLTLYFYTKFQFGLARYKIIYSVFASIPFFMVWLYLSWLMIILGAVAAYIHQNYGGFRSYAATERVSFSFRERLALRIFMAIAVNFHEGREPLGSEELSEFLDIPVHLINDVLFVLISEGLISQMANDEGGYLPVKDLSKIRFTDVMEALRENGENPQEHIAKAEKGFLSETIEEILKDARIKYKDVTFDDLCKAHAKEYAAEIKKSIKKIEETAGK</sequence>
<feature type="transmembrane region" description="Helical" evidence="6">
    <location>
        <begin position="194"/>
        <end position="221"/>
    </location>
</feature>
<dbReference type="InterPro" id="IPR036388">
    <property type="entry name" value="WH-like_DNA-bd_sf"/>
</dbReference>
<feature type="transmembrane region" description="Helical" evidence="6">
    <location>
        <begin position="116"/>
        <end position="138"/>
    </location>
</feature>
<dbReference type="Pfam" id="PF02082">
    <property type="entry name" value="Rrf2"/>
    <property type="match status" value="1"/>
</dbReference>
<dbReference type="NCBIfam" id="TIGR00765">
    <property type="entry name" value="yihY_not_rbn"/>
    <property type="match status" value="1"/>
</dbReference>
<keyword evidence="5 6" id="KW-0472">Membrane</keyword>
<dbReference type="PROSITE" id="PS51197">
    <property type="entry name" value="HTH_RRF2_2"/>
    <property type="match status" value="1"/>
</dbReference>
<protein>
    <submittedName>
        <fullName evidence="7">YihY family inner membrane protein</fullName>
    </submittedName>
</protein>
<keyword evidence="4 6" id="KW-1133">Transmembrane helix</keyword>
<dbReference type="InterPro" id="IPR000944">
    <property type="entry name" value="Tscrpt_reg_Rrf2"/>
</dbReference>
<comment type="caution">
    <text evidence="7">The sequence shown here is derived from an EMBL/GenBank/DDBJ whole genome shotgun (WGS) entry which is preliminary data.</text>
</comment>
<evidence type="ECO:0000256" key="2">
    <source>
        <dbReference type="ARBA" id="ARBA00022475"/>
    </source>
</evidence>
<name>A0A9D8PPT5_9DELT</name>
<dbReference type="SUPFAM" id="SSF46785">
    <property type="entry name" value="Winged helix' DNA-binding domain"/>
    <property type="match status" value="1"/>
</dbReference>
<dbReference type="InterPro" id="IPR017039">
    <property type="entry name" value="Virul_fac_BrkB"/>
</dbReference>
<accession>A0A9D8PPT5</accession>
<proteinExistence type="predicted"/>
<gene>
    <name evidence="7" type="ORF">JW984_10910</name>
</gene>
<dbReference type="Proteomes" id="UP000809273">
    <property type="component" value="Unassembled WGS sequence"/>
</dbReference>